<dbReference type="RefSeq" id="WP_162260930.1">
    <property type="nucleotide sequence ID" value="NZ_AYYR01000032.1"/>
</dbReference>
<dbReference type="InterPro" id="IPR036890">
    <property type="entry name" value="HATPase_C_sf"/>
</dbReference>
<dbReference type="Pfam" id="PF02518">
    <property type="entry name" value="HATPase_c"/>
    <property type="match status" value="1"/>
</dbReference>
<evidence type="ECO:0000256" key="1">
    <source>
        <dbReference type="ARBA" id="ARBA00000085"/>
    </source>
</evidence>
<comment type="caution">
    <text evidence="9">The sequence shown here is derived from an EMBL/GenBank/DDBJ whole genome shotgun (WGS) entry which is preliminary data.</text>
</comment>
<feature type="transmembrane region" description="Helical" evidence="7">
    <location>
        <begin position="162"/>
        <end position="180"/>
    </location>
</feature>
<keyword evidence="7" id="KW-0812">Transmembrane</keyword>
<evidence type="ECO:0000313" key="10">
    <source>
        <dbReference type="Proteomes" id="UP000051845"/>
    </source>
</evidence>
<feature type="transmembrane region" description="Helical" evidence="7">
    <location>
        <begin position="93"/>
        <end position="126"/>
    </location>
</feature>
<protein>
    <recommendedName>
        <fullName evidence="2">histidine kinase</fullName>
        <ecNumber evidence="2">2.7.13.3</ecNumber>
    </recommendedName>
</protein>
<dbReference type="CDD" id="cd16917">
    <property type="entry name" value="HATPase_UhpB-NarQ-NarX-like"/>
    <property type="match status" value="1"/>
</dbReference>
<dbReference type="STRING" id="33960.TY91_02460"/>
<dbReference type="GO" id="GO:0046983">
    <property type="term" value="F:protein dimerization activity"/>
    <property type="evidence" value="ECO:0007669"/>
    <property type="project" value="InterPro"/>
</dbReference>
<gene>
    <name evidence="9" type="ORF">FC82_GL001774</name>
</gene>
<sequence length="420" mass="47740">MTWLQPTNENEAQRLKNLRDIRGPLIIWMIMLGFMAIYVVNSIPNSASLRSAIRPELIKVQYPYRPIWVLLAVATLIGAIWIGPWLYTHHHWLLIGCPMILIWIYAGFLSRSMPVLMVGTYPIFMIESILGYHNSKRVMACLTIFYSIMWATYTVIVGWAQGLMVLASFVFLMAIVFYYWRFYQHQIQERERVENLYAELQLAYKQVEASTVRAERQRVARELHDTLTQGLAGVVMQLEAAEGFLEQGNADRAEEIITTSMSTARDALHESRITLTDLRSTTEESLPARLQLVAEAIRKNYQVNTTIQLNDIPDYSPSQLTEITRIVTESLTNVAKHAQTDQAVISGTLHDDIFKLKIIDFGTGFDTHDKKTLKKAGHYGLQGIYERADRLNGVITVISAIGEGTTVTLTLPADRKELAE</sequence>
<evidence type="ECO:0000259" key="8">
    <source>
        <dbReference type="SMART" id="SM00387"/>
    </source>
</evidence>
<keyword evidence="7" id="KW-1133">Transmembrane helix</keyword>
<evidence type="ECO:0000256" key="6">
    <source>
        <dbReference type="SAM" id="Coils"/>
    </source>
</evidence>
<dbReference type="GO" id="GO:0000155">
    <property type="term" value="F:phosphorelay sensor kinase activity"/>
    <property type="evidence" value="ECO:0007669"/>
    <property type="project" value="InterPro"/>
</dbReference>
<proteinExistence type="predicted"/>
<comment type="catalytic activity">
    <reaction evidence="1">
        <text>ATP + protein L-histidine = ADP + protein N-phospho-L-histidine.</text>
        <dbReference type="EC" id="2.7.13.3"/>
    </reaction>
</comment>
<dbReference type="Pfam" id="PF07730">
    <property type="entry name" value="HisKA_3"/>
    <property type="match status" value="1"/>
</dbReference>
<feature type="transmembrane region" description="Helical" evidence="7">
    <location>
        <begin position="138"/>
        <end position="156"/>
    </location>
</feature>
<dbReference type="Gene3D" id="1.20.5.1930">
    <property type="match status" value="1"/>
</dbReference>
<feature type="coiled-coil region" evidence="6">
    <location>
        <begin position="183"/>
        <end position="217"/>
    </location>
</feature>
<dbReference type="EMBL" id="AYYR01000032">
    <property type="protein sequence ID" value="KRM76263.1"/>
    <property type="molecule type" value="Genomic_DNA"/>
</dbReference>
<evidence type="ECO:0000256" key="7">
    <source>
        <dbReference type="SAM" id="Phobius"/>
    </source>
</evidence>
<dbReference type="SMART" id="SM00387">
    <property type="entry name" value="HATPase_c"/>
    <property type="match status" value="1"/>
</dbReference>
<dbReference type="PANTHER" id="PTHR24421:SF62">
    <property type="entry name" value="SENSORY TRANSDUCTION HISTIDINE KINASE"/>
    <property type="match status" value="1"/>
</dbReference>
<dbReference type="AlphaFoldDB" id="A0A0R2BAV3"/>
<reference evidence="9 10" key="1">
    <citation type="journal article" date="2015" name="Genome Announc.">
        <title>Expanding the biotechnology potential of lactobacilli through comparative genomics of 213 strains and associated genera.</title>
        <authorList>
            <person name="Sun Z."/>
            <person name="Harris H.M."/>
            <person name="McCann A."/>
            <person name="Guo C."/>
            <person name="Argimon S."/>
            <person name="Zhang W."/>
            <person name="Yang X."/>
            <person name="Jeffery I.B."/>
            <person name="Cooney J.C."/>
            <person name="Kagawa T.F."/>
            <person name="Liu W."/>
            <person name="Song Y."/>
            <person name="Salvetti E."/>
            <person name="Wrobel A."/>
            <person name="Rasinkangas P."/>
            <person name="Parkhill J."/>
            <person name="Rea M.C."/>
            <person name="O'Sullivan O."/>
            <person name="Ritari J."/>
            <person name="Douillard F.P."/>
            <person name="Paul Ross R."/>
            <person name="Yang R."/>
            <person name="Briner A.E."/>
            <person name="Felis G.E."/>
            <person name="de Vos W.M."/>
            <person name="Barrangou R."/>
            <person name="Klaenhammer T.R."/>
            <person name="Caufield P.W."/>
            <person name="Cui Y."/>
            <person name="Zhang H."/>
            <person name="O'Toole P.W."/>
        </authorList>
    </citation>
    <scope>NUCLEOTIDE SEQUENCE [LARGE SCALE GENOMIC DNA]</scope>
    <source>
        <strain evidence="9 10">DSM 20515</strain>
    </source>
</reference>
<dbReference type="Gene3D" id="3.30.565.10">
    <property type="entry name" value="Histidine kinase-like ATPase, C-terminal domain"/>
    <property type="match status" value="1"/>
</dbReference>
<dbReference type="InterPro" id="IPR050482">
    <property type="entry name" value="Sensor_HK_TwoCompSys"/>
</dbReference>
<feature type="domain" description="Histidine kinase/HSP90-like ATPase" evidence="8">
    <location>
        <begin position="318"/>
        <end position="415"/>
    </location>
</feature>
<dbReference type="PANTHER" id="PTHR24421">
    <property type="entry name" value="NITRATE/NITRITE SENSOR PROTEIN NARX-RELATED"/>
    <property type="match status" value="1"/>
</dbReference>
<evidence type="ECO:0000256" key="5">
    <source>
        <dbReference type="ARBA" id="ARBA00023012"/>
    </source>
</evidence>
<keyword evidence="6" id="KW-0175">Coiled coil</keyword>
<evidence type="ECO:0000256" key="3">
    <source>
        <dbReference type="ARBA" id="ARBA00022679"/>
    </source>
</evidence>
<evidence type="ECO:0000256" key="2">
    <source>
        <dbReference type="ARBA" id="ARBA00012438"/>
    </source>
</evidence>
<dbReference type="InterPro" id="IPR003594">
    <property type="entry name" value="HATPase_dom"/>
</dbReference>
<organism evidence="9 10">
    <name type="scientific">Secundilactobacillus collinoides DSM 20515 = JCM 1123</name>
    <dbReference type="NCBI Taxonomy" id="1423733"/>
    <lineage>
        <taxon>Bacteria</taxon>
        <taxon>Bacillati</taxon>
        <taxon>Bacillota</taxon>
        <taxon>Bacilli</taxon>
        <taxon>Lactobacillales</taxon>
        <taxon>Lactobacillaceae</taxon>
        <taxon>Secundilactobacillus</taxon>
    </lineage>
</organism>
<keyword evidence="3" id="KW-0808">Transferase</keyword>
<accession>A0A0R2BAV3</accession>
<dbReference type="EC" id="2.7.13.3" evidence="2"/>
<dbReference type="GO" id="GO:0016020">
    <property type="term" value="C:membrane"/>
    <property type="evidence" value="ECO:0007669"/>
    <property type="project" value="InterPro"/>
</dbReference>
<evidence type="ECO:0000313" key="9">
    <source>
        <dbReference type="EMBL" id="KRM76263.1"/>
    </source>
</evidence>
<name>A0A0R2BAV3_SECCO</name>
<dbReference type="PIRSF" id="PIRSF037434">
    <property type="entry name" value="STHK_ChrS"/>
    <property type="match status" value="1"/>
</dbReference>
<feature type="transmembrane region" description="Helical" evidence="7">
    <location>
        <begin position="25"/>
        <end position="47"/>
    </location>
</feature>
<dbReference type="InterPro" id="IPR017205">
    <property type="entry name" value="Sig_transdc_His_kinase_ChrS"/>
</dbReference>
<keyword evidence="4 9" id="KW-0418">Kinase</keyword>
<dbReference type="PATRIC" id="fig|1423733.4.peg.1864"/>
<feature type="transmembrane region" description="Helical" evidence="7">
    <location>
        <begin position="67"/>
        <end position="87"/>
    </location>
</feature>
<dbReference type="SUPFAM" id="SSF55874">
    <property type="entry name" value="ATPase domain of HSP90 chaperone/DNA topoisomerase II/histidine kinase"/>
    <property type="match status" value="1"/>
</dbReference>
<evidence type="ECO:0000256" key="4">
    <source>
        <dbReference type="ARBA" id="ARBA00022777"/>
    </source>
</evidence>
<dbReference type="Proteomes" id="UP000051845">
    <property type="component" value="Unassembled WGS sequence"/>
</dbReference>
<keyword evidence="5" id="KW-0902">Two-component regulatory system</keyword>
<dbReference type="InterPro" id="IPR011712">
    <property type="entry name" value="Sig_transdc_His_kin_sub3_dim/P"/>
</dbReference>
<keyword evidence="7" id="KW-0472">Membrane</keyword>